<dbReference type="InterPro" id="IPR005532">
    <property type="entry name" value="SUMF_dom"/>
</dbReference>
<dbReference type="EMBL" id="CP020370">
    <property type="protein sequence ID" value="AUB81951.1"/>
    <property type="molecule type" value="Genomic_DNA"/>
</dbReference>
<accession>A0A2K8UA69</accession>
<dbReference type="Gene3D" id="3.90.1580.10">
    <property type="entry name" value="paralog of FGE (formylglycine-generating enzyme)"/>
    <property type="match status" value="1"/>
</dbReference>
<organism evidence="2 3">
    <name type="scientific">Candidatus Thiodictyon syntrophicum</name>
    <dbReference type="NCBI Taxonomy" id="1166950"/>
    <lineage>
        <taxon>Bacteria</taxon>
        <taxon>Pseudomonadati</taxon>
        <taxon>Pseudomonadota</taxon>
        <taxon>Gammaproteobacteria</taxon>
        <taxon>Chromatiales</taxon>
        <taxon>Chromatiaceae</taxon>
        <taxon>Thiodictyon</taxon>
    </lineage>
</organism>
<evidence type="ECO:0000259" key="1">
    <source>
        <dbReference type="Pfam" id="PF03781"/>
    </source>
</evidence>
<keyword evidence="3" id="KW-1185">Reference proteome</keyword>
<sequence length="104" mass="11140">MGTYPAGESPSGRHDMAGNVYEWVADWYNAGRPASGHKTGLNLDRLGAHARTGGRGFSRTGAPPAHGEFLVLKLRLGTRGGRRWRCPCLAGGDSVMSPARRTPH</sequence>
<reference evidence="2 3" key="1">
    <citation type="submission" date="2017-03" db="EMBL/GenBank/DDBJ databases">
        <title>Complete genome sequence of Candidatus 'Thiodictyon syntrophicum' sp. nov. strain Cad16T, a photolithoautotroph purple sulfur bacterium isolated from an alpine meromictic lake.</title>
        <authorList>
            <person name="Luedin S.M."/>
            <person name="Pothier J.F."/>
            <person name="Danza F."/>
            <person name="Storelli N."/>
            <person name="Wittwer M."/>
            <person name="Tonolla M."/>
        </authorList>
    </citation>
    <scope>NUCLEOTIDE SEQUENCE [LARGE SCALE GENOMIC DNA]</scope>
    <source>
        <strain evidence="2 3">Cad16T</strain>
    </source>
</reference>
<dbReference type="InterPro" id="IPR016187">
    <property type="entry name" value="CTDL_fold"/>
</dbReference>
<dbReference type="InterPro" id="IPR042095">
    <property type="entry name" value="SUMF_sf"/>
</dbReference>
<dbReference type="Proteomes" id="UP000232638">
    <property type="component" value="Chromosome"/>
</dbReference>
<feature type="domain" description="Sulfatase-modifying factor enzyme-like" evidence="1">
    <location>
        <begin position="2"/>
        <end position="55"/>
    </location>
</feature>
<dbReference type="RefSeq" id="WP_100919703.1">
    <property type="nucleotide sequence ID" value="NZ_CP020370.1"/>
</dbReference>
<name>A0A2K8UA69_9GAMM</name>
<dbReference type="SUPFAM" id="SSF56436">
    <property type="entry name" value="C-type lectin-like"/>
    <property type="match status" value="1"/>
</dbReference>
<dbReference type="AlphaFoldDB" id="A0A2K8UA69"/>
<dbReference type="Pfam" id="PF03781">
    <property type="entry name" value="FGE-sulfatase"/>
    <property type="match status" value="1"/>
</dbReference>
<dbReference type="KEGG" id="tsy:THSYN_14025"/>
<evidence type="ECO:0000313" key="3">
    <source>
        <dbReference type="Proteomes" id="UP000232638"/>
    </source>
</evidence>
<evidence type="ECO:0000313" key="2">
    <source>
        <dbReference type="EMBL" id="AUB81951.1"/>
    </source>
</evidence>
<proteinExistence type="predicted"/>
<protein>
    <recommendedName>
        <fullName evidence="1">Sulfatase-modifying factor enzyme-like domain-containing protein</fullName>
    </recommendedName>
</protein>
<gene>
    <name evidence="2" type="ORF">THSYN_14025</name>
</gene>